<gene>
    <name evidence="1" type="primary">g12390</name>
    <name evidence="1" type="ORF">VP750_LOCUS11031</name>
</gene>
<protein>
    <submittedName>
        <fullName evidence="1">G12390 protein</fullName>
    </submittedName>
</protein>
<dbReference type="Proteomes" id="UP001497392">
    <property type="component" value="Unassembled WGS sequence"/>
</dbReference>
<comment type="caution">
    <text evidence="1">The sequence shown here is derived from an EMBL/GenBank/DDBJ whole genome shotgun (WGS) entry which is preliminary data.</text>
</comment>
<accession>A0ABP1GCV9</accession>
<dbReference type="EMBL" id="CAXHTA020000020">
    <property type="protein sequence ID" value="CAL5229125.1"/>
    <property type="molecule type" value="Genomic_DNA"/>
</dbReference>
<sequence length="557" mass="61336">MEVERLHLIRNEYPWMWFGDRSILRWCKHLQPQLAPTLTTLILGNVHHLEITSTGGLLAALSGCSRLRHLVLCEWMGKHERLIWGTSHLSLERCEEDQRMVETLSEKLPSLAVLELQVDGYMSLQAAASGVMEVTPSQQTAGLPKPHKRDRLHFDQELIRGIFQSEAAGMQLLQIDCGFGPDQMDCMCLPPTLRYLSSPCSFGAINGAIEPGSSILEEAVLFLGIAESVRTRCLELSSFTWAILSEILLPSAQTLKAVMLLLASARGYISESSPAYEEHYYRVAKELSLPQLGFFGGPVELWLHICSENSEQHGLRLTRLKVLFLFYNEKFSEGMGVGRMNEMLQATAQLTALRSLRLTVPPQWNEQTEINGTAWAMILALPNLSSITFVVTVDEPATADRELVDFISSAAMMFDRDAGGCGLQRLGILVVGPGLGHEECPAPGPDLVLTCGVPLAFEQGAEGVCTAIGDLVGHGVLPALTEFAICPVRHWKGQLNGPGGFYSGPLQGPHQASQVKCRALSPDREELMAYETSMYCSDTDSSEERACITRMISHMHA</sequence>
<reference evidence="1 2" key="1">
    <citation type="submission" date="2024-06" db="EMBL/GenBank/DDBJ databases">
        <authorList>
            <person name="Kraege A."/>
            <person name="Thomma B."/>
        </authorList>
    </citation>
    <scope>NUCLEOTIDE SEQUENCE [LARGE SCALE GENOMIC DNA]</scope>
</reference>
<evidence type="ECO:0000313" key="1">
    <source>
        <dbReference type="EMBL" id="CAL5229125.1"/>
    </source>
</evidence>
<proteinExistence type="predicted"/>
<keyword evidence="2" id="KW-1185">Reference proteome</keyword>
<evidence type="ECO:0000313" key="2">
    <source>
        <dbReference type="Proteomes" id="UP001497392"/>
    </source>
</evidence>
<organism evidence="1 2">
    <name type="scientific">Coccomyxa viridis</name>
    <dbReference type="NCBI Taxonomy" id="1274662"/>
    <lineage>
        <taxon>Eukaryota</taxon>
        <taxon>Viridiplantae</taxon>
        <taxon>Chlorophyta</taxon>
        <taxon>core chlorophytes</taxon>
        <taxon>Trebouxiophyceae</taxon>
        <taxon>Trebouxiophyceae incertae sedis</taxon>
        <taxon>Coccomyxaceae</taxon>
        <taxon>Coccomyxa</taxon>
    </lineage>
</organism>
<name>A0ABP1GCV9_9CHLO</name>